<dbReference type="AlphaFoldDB" id="A0A2H0N5F2"/>
<dbReference type="Proteomes" id="UP000229600">
    <property type="component" value="Unassembled WGS sequence"/>
</dbReference>
<dbReference type="SUPFAM" id="SSF64182">
    <property type="entry name" value="DHH phosphoesterases"/>
    <property type="match status" value="1"/>
</dbReference>
<dbReference type="EMBL" id="PCWN01000007">
    <property type="protein sequence ID" value="PIR04121.1"/>
    <property type="molecule type" value="Genomic_DNA"/>
</dbReference>
<evidence type="ECO:0000313" key="2">
    <source>
        <dbReference type="EMBL" id="PIR04121.1"/>
    </source>
</evidence>
<proteinExistence type="predicted"/>
<organism evidence="2 3">
    <name type="scientific">Candidatus Magasanikbacteria bacterium CG11_big_fil_rev_8_21_14_0_20_39_34</name>
    <dbReference type="NCBI Taxonomy" id="1974653"/>
    <lineage>
        <taxon>Bacteria</taxon>
        <taxon>Candidatus Magasanikiibacteriota</taxon>
    </lineage>
</organism>
<dbReference type="Pfam" id="PF01368">
    <property type="entry name" value="DHH"/>
    <property type="match status" value="1"/>
</dbReference>
<reference evidence="2 3" key="1">
    <citation type="submission" date="2017-09" db="EMBL/GenBank/DDBJ databases">
        <title>Depth-based differentiation of microbial function through sediment-hosted aquifers and enrichment of novel symbionts in the deep terrestrial subsurface.</title>
        <authorList>
            <person name="Probst A.J."/>
            <person name="Ladd B."/>
            <person name="Jarett J.K."/>
            <person name="Geller-Mcgrath D.E."/>
            <person name="Sieber C.M."/>
            <person name="Emerson J.B."/>
            <person name="Anantharaman K."/>
            <person name="Thomas B.C."/>
            <person name="Malmstrom R."/>
            <person name="Stieglmeier M."/>
            <person name="Klingl A."/>
            <person name="Woyke T."/>
            <person name="Ryan C.M."/>
            <person name="Banfield J.F."/>
        </authorList>
    </citation>
    <scope>NUCLEOTIDE SEQUENCE [LARGE SCALE GENOMIC DNA]</scope>
    <source>
        <strain evidence="2">CG11_big_fil_rev_8_21_14_0_20_39_34</strain>
    </source>
</reference>
<protein>
    <recommendedName>
        <fullName evidence="1">DDH domain-containing protein</fullName>
    </recommendedName>
</protein>
<dbReference type="InterPro" id="IPR001667">
    <property type="entry name" value="DDH_dom"/>
</dbReference>
<dbReference type="Gene3D" id="3.90.1640.10">
    <property type="entry name" value="inorganic pyrophosphatase (n-terminal core)"/>
    <property type="match status" value="1"/>
</dbReference>
<gene>
    <name evidence="2" type="ORF">COV59_02970</name>
</gene>
<sequence length="311" mass="35730">MERTTVITSGAPFIDIDAYACIFAYQELLQKQGKKVLSLVTSHPNASIIHRYKKDFYSRDTKMLWNIPEKGYVLVDVSDPKHFESFVEEKEVTNVFDHHPGFENFWKEKIGKNAVIEPVGAAATLIFREYKKSQFLQEISPFAAELLAAAILSNTLSFQAQISTQEDKDAYAELSAYFNFQEQFESEYFLEVQRTIENTITESLVNDSKRIDFLGQKIFIAQLEVFDAENILRSKTEDISNFLQNSPDNITFLNLIEIGKGRNVIIFKNRDSKDFLLDHLSDINIDTHTGYGFTPSVVLRKEILTKMYNKA</sequence>
<dbReference type="InterPro" id="IPR038763">
    <property type="entry name" value="DHH_sf"/>
</dbReference>
<feature type="domain" description="DDH" evidence="1">
    <location>
        <begin position="14"/>
        <end position="151"/>
    </location>
</feature>
<evidence type="ECO:0000313" key="3">
    <source>
        <dbReference type="Proteomes" id="UP000229600"/>
    </source>
</evidence>
<evidence type="ECO:0000259" key="1">
    <source>
        <dbReference type="Pfam" id="PF01368"/>
    </source>
</evidence>
<name>A0A2H0N5F2_9BACT</name>
<accession>A0A2H0N5F2</accession>
<comment type="caution">
    <text evidence="2">The sequence shown here is derived from an EMBL/GenBank/DDBJ whole genome shotgun (WGS) entry which is preliminary data.</text>
</comment>